<name>W7UZH9_RUMFL</name>
<comment type="caution">
    <text evidence="2">The sequence shown here is derived from an EMBL/GenBank/DDBJ whole genome shotgun (WGS) entry which is preliminary data.</text>
</comment>
<accession>W7UZH9</accession>
<keyword evidence="3" id="KW-1185">Reference proteome</keyword>
<evidence type="ECO:0000313" key="3">
    <source>
        <dbReference type="Proteomes" id="UP000019365"/>
    </source>
</evidence>
<evidence type="ECO:0000313" key="2">
    <source>
        <dbReference type="EMBL" id="EWM54120.1"/>
    </source>
</evidence>
<dbReference type="AlphaFoldDB" id="W7UZH9"/>
<proteinExistence type="predicted"/>
<dbReference type="Proteomes" id="UP000019365">
    <property type="component" value="Unassembled WGS sequence"/>
</dbReference>
<feature type="signal peptide" evidence="1">
    <location>
        <begin position="1"/>
        <end position="23"/>
    </location>
</feature>
<organism evidence="2 3">
    <name type="scientific">Ruminococcus flavefaciens 007c</name>
    <dbReference type="NCBI Taxonomy" id="1341157"/>
    <lineage>
        <taxon>Bacteria</taxon>
        <taxon>Bacillati</taxon>
        <taxon>Bacillota</taxon>
        <taxon>Clostridia</taxon>
        <taxon>Eubacteriales</taxon>
        <taxon>Oscillospiraceae</taxon>
        <taxon>Ruminococcus</taxon>
    </lineage>
</organism>
<evidence type="ECO:0000256" key="1">
    <source>
        <dbReference type="SAM" id="SignalP"/>
    </source>
</evidence>
<reference evidence="2 3" key="1">
    <citation type="journal article" date="2014" name="PLoS ONE">
        <title>Rumen cellulosomics: divergent fiber-degrading strategies revealed by comparative genome-wide analysis of six ruminococcal strains.</title>
        <authorList>
            <person name="Dassa B."/>
            <person name="Borovok I."/>
            <person name="Ruimy-Israeli V."/>
            <person name="Lamed R."/>
            <person name="Flint H.J."/>
            <person name="Duncan S.H."/>
            <person name="Henrissat B."/>
            <person name="Coutinho P."/>
            <person name="Morrison M."/>
            <person name="Mosoni P."/>
            <person name="Yeoman C.J."/>
            <person name="White B.A."/>
            <person name="Bayer E.A."/>
        </authorList>
    </citation>
    <scope>NUCLEOTIDE SEQUENCE [LARGE SCALE GENOMIC DNA]</scope>
    <source>
        <strain evidence="2 3">007c</strain>
    </source>
</reference>
<dbReference type="EMBL" id="ATAX01000019">
    <property type="protein sequence ID" value="EWM54120.1"/>
    <property type="molecule type" value="Genomic_DNA"/>
</dbReference>
<dbReference type="RefSeq" id="WP_037298262.1">
    <property type="nucleotide sequence ID" value="NZ_ATAX01000019.1"/>
</dbReference>
<dbReference type="PATRIC" id="fig|1341157.4.peg.1238"/>
<feature type="chain" id="PRO_5039222464" evidence="1">
    <location>
        <begin position="24"/>
        <end position="75"/>
    </location>
</feature>
<sequence length="75" mass="8440">MNIKKTIAGISALSWLISSGAFTAMNAFAADAAEYRTGQITAHLYSEDNLRDIECRYYNDMPNVPYIKLSDYYSC</sequence>
<keyword evidence="1" id="KW-0732">Signal</keyword>
<gene>
    <name evidence="2" type="ORF">RF007C_01220</name>
</gene>
<protein>
    <submittedName>
        <fullName evidence="2">Uncharacterized protein</fullName>
    </submittedName>
</protein>